<comment type="caution">
    <text evidence="2">The sequence shown here is derived from an EMBL/GenBank/DDBJ whole genome shotgun (WGS) entry which is preliminary data.</text>
</comment>
<name>A0NNN5_ROSAI</name>
<proteinExistence type="predicted"/>
<dbReference type="EMBL" id="AAUW01000002">
    <property type="protein sequence ID" value="EAV45766.1"/>
    <property type="molecule type" value="Genomic_DNA"/>
</dbReference>
<feature type="region of interest" description="Disordered" evidence="1">
    <location>
        <begin position="34"/>
        <end position="54"/>
    </location>
</feature>
<organism evidence="2 3">
    <name type="scientific">Roseibium aggregatum (strain ATCC 25650 / DSM 13394 / JCM 20685 / NBRC 16684 / NCIMB 2208 / IAM 12614 / B1)</name>
    <name type="common">Stappia aggregata</name>
    <dbReference type="NCBI Taxonomy" id="384765"/>
    <lineage>
        <taxon>Bacteria</taxon>
        <taxon>Pseudomonadati</taxon>
        <taxon>Pseudomonadota</taxon>
        <taxon>Alphaproteobacteria</taxon>
        <taxon>Hyphomicrobiales</taxon>
        <taxon>Stappiaceae</taxon>
        <taxon>Roseibium</taxon>
    </lineage>
</organism>
<sequence>MDFSQMKLSPQARKAIMKNDPSAQMKAMVELAPGKTPDDLAMRDTGTGGPELLSWSPNSRMMTLLVTAETLNALAKDSAVTYIQVGGAMRR</sequence>
<evidence type="ECO:0000256" key="1">
    <source>
        <dbReference type="SAM" id="MobiDB-lite"/>
    </source>
</evidence>
<evidence type="ECO:0000313" key="2">
    <source>
        <dbReference type="EMBL" id="EAV45766.1"/>
    </source>
</evidence>
<dbReference type="Proteomes" id="UP000004848">
    <property type="component" value="Unassembled WGS sequence"/>
</dbReference>
<reference evidence="2 3" key="1">
    <citation type="submission" date="2006-05" db="EMBL/GenBank/DDBJ databases">
        <authorList>
            <person name="King G."/>
            <person name="Ferriera S."/>
            <person name="Johnson J."/>
            <person name="Kravitz S."/>
            <person name="Beeson K."/>
            <person name="Sutton G."/>
            <person name="Rogers Y.-H."/>
            <person name="Friedman R."/>
            <person name="Frazier M."/>
            <person name="Venter J.C."/>
        </authorList>
    </citation>
    <scope>NUCLEOTIDE SEQUENCE [LARGE SCALE GENOMIC DNA]</scope>
    <source>
        <strain evidence="3">ATCC 25650 / DSM 13394 / JCM 20685 / NBRC 16684 / NCIMB 2208 / IAM 12614 / B1</strain>
    </source>
</reference>
<gene>
    <name evidence="2" type="ORF">SIAM614_24142</name>
</gene>
<dbReference type="AlphaFoldDB" id="A0NNN5"/>
<protein>
    <submittedName>
        <fullName evidence="2">Uncharacterized protein</fullName>
    </submittedName>
</protein>
<accession>A0NNN5</accession>
<evidence type="ECO:0000313" key="3">
    <source>
        <dbReference type="Proteomes" id="UP000004848"/>
    </source>
</evidence>